<dbReference type="PANTHER" id="PTHR34183:SF1">
    <property type="entry name" value="ENDOLYTIC PEPTIDOGLYCAN TRANSGLYCOSYLASE RLPA"/>
    <property type="match status" value="1"/>
</dbReference>
<accession>A0A1V3ICR2</accession>
<keyword evidence="2 4" id="KW-0456">Lyase</keyword>
<dbReference type="Pfam" id="PF05036">
    <property type="entry name" value="SPOR"/>
    <property type="match status" value="1"/>
</dbReference>
<evidence type="ECO:0000259" key="6">
    <source>
        <dbReference type="PROSITE" id="PS51724"/>
    </source>
</evidence>
<evidence type="ECO:0000256" key="2">
    <source>
        <dbReference type="ARBA" id="ARBA00023239"/>
    </source>
</evidence>
<name>A0A1V3ICR2_9PAST</name>
<comment type="caution">
    <text evidence="7">The sequence shown here is derived from an EMBL/GenBank/DDBJ whole genome shotgun (WGS) entry which is preliminary data.</text>
</comment>
<keyword evidence="8" id="KW-1185">Reference proteome</keyword>
<dbReference type="EC" id="4.2.2.-" evidence="4"/>
<evidence type="ECO:0000313" key="7">
    <source>
        <dbReference type="EMBL" id="OOF37725.1"/>
    </source>
</evidence>
<comment type="function">
    <text evidence="4">Lytic transglycosylase with a strong preference for naked glycan strands that lack stem peptides.</text>
</comment>
<evidence type="ECO:0000256" key="5">
    <source>
        <dbReference type="RuleBase" id="RU003495"/>
    </source>
</evidence>
<dbReference type="HAMAP" id="MF_02071">
    <property type="entry name" value="RlpA"/>
    <property type="match status" value="1"/>
</dbReference>
<dbReference type="AlphaFoldDB" id="A0A1V3ICR2"/>
<dbReference type="RefSeq" id="WP_077426243.1">
    <property type="nucleotide sequence ID" value="NZ_MLHH01000002.1"/>
</dbReference>
<evidence type="ECO:0000313" key="8">
    <source>
        <dbReference type="Proteomes" id="UP000189437"/>
    </source>
</evidence>
<dbReference type="InterPro" id="IPR007730">
    <property type="entry name" value="SPOR-like_dom"/>
</dbReference>
<protein>
    <recommendedName>
        <fullName evidence="4">Endolytic peptidoglycan transglycosylase RlpA</fullName>
        <ecNumber evidence="4">4.2.2.-</ecNumber>
    </recommendedName>
</protein>
<dbReference type="InterPro" id="IPR012997">
    <property type="entry name" value="RplA"/>
</dbReference>
<dbReference type="Gene3D" id="2.40.40.10">
    <property type="entry name" value="RlpA-like domain"/>
    <property type="match status" value="1"/>
</dbReference>
<reference evidence="7 8" key="1">
    <citation type="submission" date="2016-10" db="EMBL/GenBank/DDBJ databases">
        <title>Rodentibacter gen. nov. and new species.</title>
        <authorList>
            <person name="Christensen H."/>
        </authorList>
    </citation>
    <scope>NUCLEOTIDE SEQUENCE [LARGE SCALE GENOMIC DNA]</scope>
    <source>
        <strain evidence="7 8">Ac69</strain>
    </source>
</reference>
<dbReference type="OrthoDB" id="9779128at2"/>
<feature type="signal peptide" evidence="4">
    <location>
        <begin position="1"/>
        <end position="25"/>
    </location>
</feature>
<evidence type="ECO:0000256" key="1">
    <source>
        <dbReference type="ARBA" id="ARBA00022729"/>
    </source>
</evidence>
<gene>
    <name evidence="4" type="primary">rlpA</name>
    <name evidence="7" type="ORF">BKK48_00365</name>
</gene>
<dbReference type="InterPro" id="IPR009009">
    <property type="entry name" value="RlpA-like_DPBB"/>
</dbReference>
<comment type="similarity">
    <text evidence="4 5">Belongs to the RlpA family.</text>
</comment>
<dbReference type="SUPFAM" id="SSF110997">
    <property type="entry name" value="Sporulation related repeat"/>
    <property type="match status" value="1"/>
</dbReference>
<keyword evidence="3 4" id="KW-0961">Cell wall biogenesis/degradation</keyword>
<evidence type="ECO:0000256" key="4">
    <source>
        <dbReference type="HAMAP-Rule" id="MF_02071"/>
    </source>
</evidence>
<evidence type="ECO:0000256" key="3">
    <source>
        <dbReference type="ARBA" id="ARBA00023316"/>
    </source>
</evidence>
<dbReference type="InterPro" id="IPR036680">
    <property type="entry name" value="SPOR-like_sf"/>
</dbReference>
<proteinExistence type="inferred from homology"/>
<dbReference type="GO" id="GO:0008932">
    <property type="term" value="F:lytic endotransglycosylase activity"/>
    <property type="evidence" value="ECO:0007669"/>
    <property type="project" value="UniProtKB-UniRule"/>
</dbReference>
<dbReference type="GO" id="GO:0071555">
    <property type="term" value="P:cell wall organization"/>
    <property type="evidence" value="ECO:0007669"/>
    <property type="project" value="UniProtKB-KW"/>
</dbReference>
<dbReference type="Pfam" id="PF03330">
    <property type="entry name" value="DPBB_1"/>
    <property type="match status" value="1"/>
</dbReference>
<dbReference type="Gene3D" id="3.30.70.1070">
    <property type="entry name" value="Sporulation related repeat"/>
    <property type="match status" value="1"/>
</dbReference>
<dbReference type="STRING" id="1908258.BKK48_00365"/>
<dbReference type="SUPFAM" id="SSF50685">
    <property type="entry name" value="Barwin-like endoglucanases"/>
    <property type="match status" value="1"/>
</dbReference>
<dbReference type="GO" id="GO:0009279">
    <property type="term" value="C:cell outer membrane"/>
    <property type="evidence" value="ECO:0007669"/>
    <property type="project" value="TreeGrafter"/>
</dbReference>
<dbReference type="GO" id="GO:0000270">
    <property type="term" value="P:peptidoglycan metabolic process"/>
    <property type="evidence" value="ECO:0007669"/>
    <property type="project" value="UniProtKB-UniRule"/>
</dbReference>
<dbReference type="InterPro" id="IPR034718">
    <property type="entry name" value="RlpA"/>
</dbReference>
<dbReference type="InterPro" id="IPR036908">
    <property type="entry name" value="RlpA-like_sf"/>
</dbReference>
<sequence precursor="true">MIFKTLIKLTALFLTLSMGISPAQAKNDTDKLYGIKGANLKPSTQAHSSTSYTVRGKTYTTHSHKTAKNYSKTGIASYYHHKFNGRRTSNGEIYNSTRYTAAHKTLPMNSYALVTNLSNNRKTIVRINDRGPFSRDRIIDLSHAAAKEIGLIARGTGKVKVEALHVAPNGNISGAGVQTLAAHAKTEAASERLINIANNEGKDRSNEPKTFKERYTLKMLNFSSEKQANTMISRLALDNINAQVNHRNGKYEIHFGPLEDKQRTTELKTQLQKIAGENPLIVYTHKN</sequence>
<feature type="domain" description="SPOR" evidence="6">
    <location>
        <begin position="209"/>
        <end position="284"/>
    </location>
</feature>
<dbReference type="GO" id="GO:0042834">
    <property type="term" value="F:peptidoglycan binding"/>
    <property type="evidence" value="ECO:0007669"/>
    <property type="project" value="InterPro"/>
</dbReference>
<dbReference type="PROSITE" id="PS51724">
    <property type="entry name" value="SPOR"/>
    <property type="match status" value="1"/>
</dbReference>
<dbReference type="CDD" id="cd22268">
    <property type="entry name" value="DPBB_RlpA-like"/>
    <property type="match status" value="1"/>
</dbReference>
<dbReference type="EMBL" id="MLHH01000002">
    <property type="protein sequence ID" value="OOF37725.1"/>
    <property type="molecule type" value="Genomic_DNA"/>
</dbReference>
<keyword evidence="1 4" id="KW-0732">Signal</keyword>
<dbReference type="PANTHER" id="PTHR34183">
    <property type="entry name" value="ENDOLYTIC PEPTIDOGLYCAN TRANSGLYCOSYLASE RLPA"/>
    <property type="match status" value="1"/>
</dbReference>
<keyword evidence="7" id="KW-0449">Lipoprotein</keyword>
<dbReference type="Proteomes" id="UP000189437">
    <property type="component" value="Unassembled WGS sequence"/>
</dbReference>
<organism evidence="7 8">
    <name type="scientific">Rodentibacter heidelbergensis</name>
    <dbReference type="NCBI Taxonomy" id="1908258"/>
    <lineage>
        <taxon>Bacteria</taxon>
        <taxon>Pseudomonadati</taxon>
        <taxon>Pseudomonadota</taxon>
        <taxon>Gammaproteobacteria</taxon>
        <taxon>Pasteurellales</taxon>
        <taxon>Pasteurellaceae</taxon>
        <taxon>Rodentibacter</taxon>
    </lineage>
</organism>
<dbReference type="NCBIfam" id="TIGR00413">
    <property type="entry name" value="rlpA"/>
    <property type="match status" value="1"/>
</dbReference>
<feature type="chain" id="PRO_5013413262" description="Endolytic peptidoglycan transglycosylase RlpA" evidence="4">
    <location>
        <begin position="26"/>
        <end position="287"/>
    </location>
</feature>